<protein>
    <submittedName>
        <fullName evidence="2">Uncharacterized protein</fullName>
    </submittedName>
</protein>
<evidence type="ECO:0000313" key="2">
    <source>
        <dbReference type="EMBL" id="GIF54661.1"/>
    </source>
</evidence>
<comment type="caution">
    <text evidence="2">The sequence shown here is derived from an EMBL/GenBank/DDBJ whole genome shotgun (WGS) entry which is preliminary data.</text>
</comment>
<proteinExistence type="predicted"/>
<evidence type="ECO:0000256" key="1">
    <source>
        <dbReference type="SAM" id="Phobius"/>
    </source>
</evidence>
<reference evidence="2 3" key="1">
    <citation type="submission" date="2021-01" db="EMBL/GenBank/DDBJ databases">
        <title>Whole genome shotgun sequence of Asanoa iriomotensis NBRC 100142.</title>
        <authorList>
            <person name="Komaki H."/>
            <person name="Tamura T."/>
        </authorList>
    </citation>
    <scope>NUCLEOTIDE SEQUENCE [LARGE SCALE GENOMIC DNA]</scope>
    <source>
        <strain evidence="2 3">NBRC 100142</strain>
    </source>
</reference>
<dbReference type="EMBL" id="BONC01000003">
    <property type="protein sequence ID" value="GIF54661.1"/>
    <property type="molecule type" value="Genomic_DNA"/>
</dbReference>
<sequence>MNPPSDRGLWVACCLLLSAVVSIIGGLLSYADGANLAGALATGGAAFLATGTLGLAVLAHLDPPR</sequence>
<keyword evidence="1" id="KW-0812">Transmembrane</keyword>
<accession>A0ABQ4BVV8</accession>
<dbReference type="Proteomes" id="UP000624325">
    <property type="component" value="Unassembled WGS sequence"/>
</dbReference>
<name>A0ABQ4BVV8_9ACTN</name>
<dbReference type="RefSeq" id="WP_203700360.1">
    <property type="nucleotide sequence ID" value="NZ_BAAALU010000014.1"/>
</dbReference>
<keyword evidence="3" id="KW-1185">Reference proteome</keyword>
<keyword evidence="1" id="KW-1133">Transmembrane helix</keyword>
<feature type="transmembrane region" description="Helical" evidence="1">
    <location>
        <begin position="9"/>
        <end position="30"/>
    </location>
</feature>
<organism evidence="2 3">
    <name type="scientific">Asanoa iriomotensis</name>
    <dbReference type="NCBI Taxonomy" id="234613"/>
    <lineage>
        <taxon>Bacteria</taxon>
        <taxon>Bacillati</taxon>
        <taxon>Actinomycetota</taxon>
        <taxon>Actinomycetes</taxon>
        <taxon>Micromonosporales</taxon>
        <taxon>Micromonosporaceae</taxon>
        <taxon>Asanoa</taxon>
    </lineage>
</organism>
<keyword evidence="1" id="KW-0472">Membrane</keyword>
<feature type="transmembrane region" description="Helical" evidence="1">
    <location>
        <begin position="36"/>
        <end position="61"/>
    </location>
</feature>
<evidence type="ECO:0000313" key="3">
    <source>
        <dbReference type="Proteomes" id="UP000624325"/>
    </source>
</evidence>
<gene>
    <name evidence="2" type="ORF">Air01nite_07560</name>
</gene>